<keyword evidence="1" id="KW-0472">Membrane</keyword>
<evidence type="ECO:0000313" key="3">
    <source>
        <dbReference type="Proteomes" id="UP001595696"/>
    </source>
</evidence>
<organism evidence="2 3">
    <name type="scientific">Nocardia jiangsuensis</name>
    <dbReference type="NCBI Taxonomy" id="1691563"/>
    <lineage>
        <taxon>Bacteria</taxon>
        <taxon>Bacillati</taxon>
        <taxon>Actinomycetota</taxon>
        <taxon>Actinomycetes</taxon>
        <taxon>Mycobacteriales</taxon>
        <taxon>Nocardiaceae</taxon>
        <taxon>Nocardia</taxon>
    </lineage>
</organism>
<comment type="caution">
    <text evidence="2">The sequence shown here is derived from an EMBL/GenBank/DDBJ whole genome shotgun (WGS) entry which is preliminary data.</text>
</comment>
<dbReference type="Proteomes" id="UP001595696">
    <property type="component" value="Unassembled WGS sequence"/>
</dbReference>
<name>A0ABV8DPT8_9NOCA</name>
<evidence type="ECO:0000256" key="1">
    <source>
        <dbReference type="SAM" id="Phobius"/>
    </source>
</evidence>
<keyword evidence="1" id="KW-0812">Transmembrane</keyword>
<keyword evidence="3" id="KW-1185">Reference proteome</keyword>
<keyword evidence="1" id="KW-1133">Transmembrane helix</keyword>
<proteinExistence type="predicted"/>
<accession>A0ABV8DPT8</accession>
<feature type="transmembrane region" description="Helical" evidence="1">
    <location>
        <begin position="7"/>
        <end position="24"/>
    </location>
</feature>
<protein>
    <submittedName>
        <fullName evidence="2">Uncharacterized protein</fullName>
    </submittedName>
</protein>
<reference evidence="3" key="1">
    <citation type="journal article" date="2019" name="Int. J. Syst. Evol. Microbiol.">
        <title>The Global Catalogue of Microorganisms (GCM) 10K type strain sequencing project: providing services to taxonomists for standard genome sequencing and annotation.</title>
        <authorList>
            <consortium name="The Broad Institute Genomics Platform"/>
            <consortium name="The Broad Institute Genome Sequencing Center for Infectious Disease"/>
            <person name="Wu L."/>
            <person name="Ma J."/>
        </authorList>
    </citation>
    <scope>NUCLEOTIDE SEQUENCE [LARGE SCALE GENOMIC DNA]</scope>
    <source>
        <strain evidence="3">CGMCC 4.7330</strain>
    </source>
</reference>
<evidence type="ECO:0000313" key="2">
    <source>
        <dbReference type="EMBL" id="MFC3961720.1"/>
    </source>
</evidence>
<dbReference type="RefSeq" id="WP_378611476.1">
    <property type="nucleotide sequence ID" value="NZ_JBHSAX010000006.1"/>
</dbReference>
<dbReference type="EMBL" id="JBHSAX010000006">
    <property type="protein sequence ID" value="MFC3961720.1"/>
    <property type="molecule type" value="Genomic_DNA"/>
</dbReference>
<sequence length="51" mass="5555">MRPRKSTAILVTAWVSTFVLYLFVKPAEPSTSGPQWPSLVSVVDSVPLPTP</sequence>
<gene>
    <name evidence="2" type="ORF">ACFO0B_06940</name>
</gene>